<feature type="transmembrane region" description="Helical" evidence="7">
    <location>
        <begin position="393"/>
        <end position="417"/>
    </location>
</feature>
<keyword evidence="7" id="KW-1133">Transmembrane helix</keyword>
<dbReference type="SUPFAM" id="SSF52743">
    <property type="entry name" value="Subtilisin-like"/>
    <property type="match status" value="1"/>
</dbReference>
<dbReference type="InterPro" id="IPR000209">
    <property type="entry name" value="Peptidase_S8/S53_dom"/>
</dbReference>
<evidence type="ECO:0000256" key="6">
    <source>
        <dbReference type="SAM" id="MobiDB-lite"/>
    </source>
</evidence>
<feature type="active site" description="Charge relay system" evidence="5">
    <location>
        <position position="66"/>
    </location>
</feature>
<dbReference type="InterPro" id="IPR015500">
    <property type="entry name" value="Peptidase_S8_subtilisin-rel"/>
</dbReference>
<keyword evidence="11" id="KW-1185">Reference proteome</keyword>
<feature type="active site" description="Charge relay system" evidence="5">
    <location>
        <position position="109"/>
    </location>
</feature>
<dbReference type="PANTHER" id="PTHR43806:SF11">
    <property type="entry name" value="CEREVISIN-RELATED"/>
    <property type="match status" value="1"/>
</dbReference>
<feature type="active site" description="Charge relay system" evidence="5">
    <location>
        <position position="280"/>
    </location>
</feature>
<comment type="similarity">
    <text evidence="1 5">Belongs to the peptidase S8 family.</text>
</comment>
<accession>A0ABY5KWS0</accession>
<evidence type="ECO:0000256" key="8">
    <source>
        <dbReference type="SAM" id="SignalP"/>
    </source>
</evidence>
<evidence type="ECO:0000313" key="11">
    <source>
        <dbReference type="Proteomes" id="UP001316189"/>
    </source>
</evidence>
<feature type="signal peptide" evidence="8">
    <location>
        <begin position="1"/>
        <end position="33"/>
    </location>
</feature>
<keyword evidence="2 5" id="KW-0645">Protease</keyword>
<dbReference type="Pfam" id="PF00082">
    <property type="entry name" value="Peptidase_S8"/>
    <property type="match status" value="1"/>
</dbReference>
<dbReference type="InterPro" id="IPR023828">
    <property type="entry name" value="Peptidase_S8_Ser-AS"/>
</dbReference>
<dbReference type="CDD" id="cd00306">
    <property type="entry name" value="Peptidases_S8_S53"/>
    <property type="match status" value="1"/>
</dbReference>
<dbReference type="InterPro" id="IPR050131">
    <property type="entry name" value="Peptidase_S8_subtilisin-like"/>
</dbReference>
<feature type="chain" id="PRO_5046722027" evidence="8">
    <location>
        <begin position="34"/>
        <end position="437"/>
    </location>
</feature>
<evidence type="ECO:0000256" key="2">
    <source>
        <dbReference type="ARBA" id="ARBA00022670"/>
    </source>
</evidence>
<keyword evidence="4 5" id="KW-0720">Serine protease</keyword>
<dbReference type="PRINTS" id="PR00723">
    <property type="entry name" value="SUBTILISIN"/>
</dbReference>
<keyword evidence="8" id="KW-0732">Signal</keyword>
<protein>
    <submittedName>
        <fullName evidence="10">S8 family serine peptidase</fullName>
    </submittedName>
</protein>
<dbReference type="EMBL" id="CP101988">
    <property type="protein sequence ID" value="UUI74869.1"/>
    <property type="molecule type" value="Genomic_DNA"/>
</dbReference>
<keyword evidence="7" id="KW-0472">Membrane</keyword>
<evidence type="ECO:0000259" key="9">
    <source>
        <dbReference type="Pfam" id="PF00082"/>
    </source>
</evidence>
<dbReference type="PROSITE" id="PS51892">
    <property type="entry name" value="SUBTILASE"/>
    <property type="match status" value="1"/>
</dbReference>
<organism evidence="10 11">
    <name type="scientific">Cellulomonas chengniuliangii</name>
    <dbReference type="NCBI Taxonomy" id="2968084"/>
    <lineage>
        <taxon>Bacteria</taxon>
        <taxon>Bacillati</taxon>
        <taxon>Actinomycetota</taxon>
        <taxon>Actinomycetes</taxon>
        <taxon>Micrococcales</taxon>
        <taxon>Cellulomonadaceae</taxon>
        <taxon>Cellulomonas</taxon>
    </lineage>
</organism>
<dbReference type="InterPro" id="IPR006311">
    <property type="entry name" value="TAT_signal"/>
</dbReference>
<evidence type="ECO:0000256" key="1">
    <source>
        <dbReference type="ARBA" id="ARBA00011073"/>
    </source>
</evidence>
<evidence type="ECO:0000256" key="4">
    <source>
        <dbReference type="ARBA" id="ARBA00022825"/>
    </source>
</evidence>
<dbReference type="Gene3D" id="3.40.50.200">
    <property type="entry name" value="Peptidase S8/S53 domain"/>
    <property type="match status" value="1"/>
</dbReference>
<feature type="domain" description="Peptidase S8/S53" evidence="9">
    <location>
        <begin position="57"/>
        <end position="329"/>
    </location>
</feature>
<dbReference type="InterPro" id="IPR036852">
    <property type="entry name" value="Peptidase_S8/S53_dom_sf"/>
</dbReference>
<evidence type="ECO:0000256" key="3">
    <source>
        <dbReference type="ARBA" id="ARBA00022801"/>
    </source>
</evidence>
<keyword evidence="3 5" id="KW-0378">Hydrolase</keyword>
<dbReference type="Proteomes" id="UP001316189">
    <property type="component" value="Chromosome"/>
</dbReference>
<gene>
    <name evidence="10" type="ORF">NP064_13940</name>
</gene>
<name>A0ABY5KWS0_9CELL</name>
<proteinExistence type="inferred from homology"/>
<feature type="region of interest" description="Disordered" evidence="6">
    <location>
        <begin position="360"/>
        <end position="388"/>
    </location>
</feature>
<evidence type="ECO:0000313" key="10">
    <source>
        <dbReference type="EMBL" id="UUI74869.1"/>
    </source>
</evidence>
<evidence type="ECO:0000256" key="7">
    <source>
        <dbReference type="SAM" id="Phobius"/>
    </source>
</evidence>
<keyword evidence="7" id="KW-0812">Transmembrane</keyword>
<reference evidence="10 11" key="1">
    <citation type="submission" date="2022-07" db="EMBL/GenBank/DDBJ databases">
        <title>Novel species in genus cellulomonas.</title>
        <authorList>
            <person name="Ye L."/>
        </authorList>
    </citation>
    <scope>NUCLEOTIDE SEQUENCE [LARGE SCALE GENOMIC DNA]</scope>
    <source>
        <strain evidence="11">zg-Y338</strain>
    </source>
</reference>
<evidence type="ECO:0000256" key="5">
    <source>
        <dbReference type="PROSITE-ProRule" id="PRU01240"/>
    </source>
</evidence>
<dbReference type="PROSITE" id="PS51318">
    <property type="entry name" value="TAT"/>
    <property type="match status" value="1"/>
</dbReference>
<dbReference type="RefSeq" id="WP_227570259.1">
    <property type="nucleotide sequence ID" value="NZ_CP101988.1"/>
</dbReference>
<dbReference type="PANTHER" id="PTHR43806">
    <property type="entry name" value="PEPTIDASE S8"/>
    <property type="match status" value="1"/>
</dbReference>
<sequence>MIRSVETRRPLRRGAVALLALAALLATPAPATAADAGDGLWYFTQTGIAEAHQHTRGEGITIAVLDGPINAAVPELAGANLTVREPAYCSRTAGGPPMDTQSTDADATHATTIASLLLGSGAGAAGQAGVLGVAPGAQVLHYVVNFDGDRARALACLHVGGADTGDIVATAIDQAVADGADIISLSFSAHATDDLVDAIADAQRAGVILVAAVPNGDFEPHNSILESANGVVAVERSDVNGRSATETFEPSPWITVAAPGQELRALVPPWESYALTSGTSFATPYTAGVLALAWSVYPDATANQMIQSLIRNAGPDDQEPTRDAHLGYGIVSIERMLAHDPTAYPDENPLLRDDAEPSTAQILGEPAPGDDSTPAPLADTQDTASPGSSPGPLLLAAAGVLGLLVLAGIALAIVLTLRARRRSAQPASPPPTPGPWA</sequence>
<dbReference type="PROSITE" id="PS00138">
    <property type="entry name" value="SUBTILASE_SER"/>
    <property type="match status" value="1"/>
</dbReference>